<protein>
    <submittedName>
        <fullName evidence="1">Unnamed protein product</fullName>
    </submittedName>
</protein>
<gene>
    <name evidence="1" type="ORF">Aory04_000771700</name>
</gene>
<accession>A0AAN4YP45</accession>
<organism evidence="1 2">
    <name type="scientific">Aspergillus oryzae</name>
    <name type="common">Yellow koji mold</name>
    <dbReference type="NCBI Taxonomy" id="5062"/>
    <lineage>
        <taxon>Eukaryota</taxon>
        <taxon>Fungi</taxon>
        <taxon>Dikarya</taxon>
        <taxon>Ascomycota</taxon>
        <taxon>Pezizomycotina</taxon>
        <taxon>Eurotiomycetes</taxon>
        <taxon>Eurotiomycetidae</taxon>
        <taxon>Eurotiales</taxon>
        <taxon>Aspergillaceae</taxon>
        <taxon>Aspergillus</taxon>
        <taxon>Aspergillus subgen. Circumdati</taxon>
    </lineage>
</organism>
<name>A0AAN4YP45_ASPOZ</name>
<sequence length="70" mass="7603">MIWPSVDAERRTLNDRETANTVTGERCPKSDPAGCRSTDFAVEVNVHVETVQSVPEVTSVRESANIAADS</sequence>
<proteinExistence type="predicted"/>
<dbReference type="Proteomes" id="UP001165205">
    <property type="component" value="Unassembled WGS sequence"/>
</dbReference>
<evidence type="ECO:0000313" key="2">
    <source>
        <dbReference type="Proteomes" id="UP001165205"/>
    </source>
</evidence>
<dbReference type="AlphaFoldDB" id="A0AAN4YP45"/>
<dbReference type="EMBL" id="BSYA01000092">
    <property type="protein sequence ID" value="GMG31915.1"/>
    <property type="molecule type" value="Genomic_DNA"/>
</dbReference>
<evidence type="ECO:0000313" key="1">
    <source>
        <dbReference type="EMBL" id="GMG31915.1"/>
    </source>
</evidence>
<reference evidence="1" key="1">
    <citation type="submission" date="2023-04" db="EMBL/GenBank/DDBJ databases">
        <title>Aspergillus oryzae NBRC 4228.</title>
        <authorList>
            <person name="Ichikawa N."/>
            <person name="Sato H."/>
            <person name="Tonouchi N."/>
        </authorList>
    </citation>
    <scope>NUCLEOTIDE SEQUENCE</scope>
    <source>
        <strain evidence="1">NBRC 4228</strain>
    </source>
</reference>
<comment type="caution">
    <text evidence="1">The sequence shown here is derived from an EMBL/GenBank/DDBJ whole genome shotgun (WGS) entry which is preliminary data.</text>
</comment>